<dbReference type="InterPro" id="IPR023168">
    <property type="entry name" value="GatB_Yqey_C_2"/>
</dbReference>
<dbReference type="InterPro" id="IPR019004">
    <property type="entry name" value="YqeY/Aim41"/>
</dbReference>
<dbReference type="AlphaFoldDB" id="A0A7W4W6A1"/>
<keyword evidence="2" id="KW-1185">Reference proteome</keyword>
<evidence type="ECO:0000313" key="1">
    <source>
        <dbReference type="EMBL" id="MBB3048120.1"/>
    </source>
</evidence>
<dbReference type="Pfam" id="PF09424">
    <property type="entry name" value="YqeY"/>
    <property type="match status" value="1"/>
</dbReference>
<organism evidence="1 2">
    <name type="scientific">Litorivivens lipolytica</name>
    <dbReference type="NCBI Taxonomy" id="1524264"/>
    <lineage>
        <taxon>Bacteria</taxon>
        <taxon>Pseudomonadati</taxon>
        <taxon>Pseudomonadota</taxon>
        <taxon>Gammaproteobacteria</taxon>
        <taxon>Litorivivens</taxon>
    </lineage>
</organism>
<evidence type="ECO:0000313" key="2">
    <source>
        <dbReference type="Proteomes" id="UP000537130"/>
    </source>
</evidence>
<dbReference type="EMBL" id="JACHWY010000002">
    <property type="protein sequence ID" value="MBB3048120.1"/>
    <property type="molecule type" value="Genomic_DNA"/>
</dbReference>
<proteinExistence type="predicted"/>
<dbReference type="InterPro" id="IPR042184">
    <property type="entry name" value="YqeY/Aim41_N"/>
</dbReference>
<dbReference type="InterPro" id="IPR003789">
    <property type="entry name" value="Asn/Gln_tRNA_amidoTrase-B-like"/>
</dbReference>
<comment type="caution">
    <text evidence="1">The sequence shown here is derived from an EMBL/GenBank/DDBJ whole genome shotgun (WGS) entry which is preliminary data.</text>
</comment>
<dbReference type="Gene3D" id="1.10.10.410">
    <property type="match status" value="1"/>
</dbReference>
<protein>
    <recommendedName>
        <fullName evidence="3">Glutamyl-tRNA amidotransferase</fullName>
    </recommendedName>
</protein>
<evidence type="ECO:0008006" key="3">
    <source>
        <dbReference type="Google" id="ProtNLM"/>
    </source>
</evidence>
<name>A0A7W4W6A1_9GAMM</name>
<dbReference type="PANTHER" id="PTHR28055:SF1">
    <property type="entry name" value="ALTERED INHERITANCE OF MITOCHONDRIA PROTEIN 41, MITOCHONDRIAL"/>
    <property type="match status" value="1"/>
</dbReference>
<dbReference type="PANTHER" id="PTHR28055">
    <property type="entry name" value="ALTERED INHERITANCE OF MITOCHONDRIA PROTEIN 41, MITOCHONDRIAL"/>
    <property type="match status" value="1"/>
</dbReference>
<dbReference type="Proteomes" id="UP000537130">
    <property type="component" value="Unassembled WGS sequence"/>
</dbReference>
<dbReference type="Gene3D" id="1.10.1510.10">
    <property type="entry name" value="Uncharacterised protein YqeY/AIM41 PF09424, N-terminal domain"/>
    <property type="match status" value="1"/>
</dbReference>
<gene>
    <name evidence="1" type="ORF">FHR99_002386</name>
</gene>
<sequence>MADTTLKAELTEAMKAAMKARDKERLAAIRLILAEFKRIEVDERIEVDDARGLAVLDKMVKQRRDSIKQFTEAGRDELAAKEQAEIEVIKTFLPQPLSDDEIDALIDAAISESGADSIKAMGQVMAIVKPQIQGRADVGQVSQRIKARLQ</sequence>
<dbReference type="SUPFAM" id="SSF89095">
    <property type="entry name" value="GatB/YqeY motif"/>
    <property type="match status" value="1"/>
</dbReference>
<dbReference type="GO" id="GO:0016884">
    <property type="term" value="F:carbon-nitrogen ligase activity, with glutamine as amido-N-donor"/>
    <property type="evidence" value="ECO:0007669"/>
    <property type="project" value="InterPro"/>
</dbReference>
<reference evidence="1 2" key="1">
    <citation type="submission" date="2020-08" db="EMBL/GenBank/DDBJ databases">
        <title>Genomic Encyclopedia of Type Strains, Phase III (KMG-III): the genomes of soil and plant-associated and newly described type strains.</title>
        <authorList>
            <person name="Whitman W."/>
        </authorList>
    </citation>
    <scope>NUCLEOTIDE SEQUENCE [LARGE SCALE GENOMIC DNA]</scope>
    <source>
        <strain evidence="1 2">CECT 8654</strain>
    </source>
</reference>
<accession>A0A7W4W6A1</accession>
<dbReference type="RefSeq" id="WP_183410883.1">
    <property type="nucleotide sequence ID" value="NZ_JACHWY010000002.1"/>
</dbReference>